<protein>
    <recommendedName>
        <fullName evidence="3">Excreted virulence factor EspC, type VII ESX diderm</fullName>
    </recommendedName>
</protein>
<reference evidence="1" key="1">
    <citation type="submission" date="2021-02" db="EMBL/GenBank/DDBJ databases">
        <title>Phycicoccus sp. MQZ13P-5T, whole genome shotgun sequence.</title>
        <authorList>
            <person name="Tuo L."/>
        </authorList>
    </citation>
    <scope>NUCLEOTIDE SEQUENCE</scope>
    <source>
        <strain evidence="1">MQZ13P-5</strain>
    </source>
</reference>
<dbReference type="EMBL" id="JAFDVD010000003">
    <property type="protein sequence ID" value="MBM6398991.1"/>
    <property type="molecule type" value="Genomic_DNA"/>
</dbReference>
<proteinExistence type="predicted"/>
<evidence type="ECO:0000313" key="2">
    <source>
        <dbReference type="Proteomes" id="UP001430172"/>
    </source>
</evidence>
<name>A0ABS2CGK2_9MICO</name>
<dbReference type="RefSeq" id="WP_204129481.1">
    <property type="nucleotide sequence ID" value="NZ_JAFDVD010000003.1"/>
</dbReference>
<sequence>MSYEVEREALLTAAGTWESAEADMRTAQSTARGISVTTIDASIIAEMVGFTSTYAEVRDRVVDLLGQAAEAMRLVDDTLEDIEKQYRLDDDSALARIGDAWSPTNP</sequence>
<evidence type="ECO:0000313" key="1">
    <source>
        <dbReference type="EMBL" id="MBM6398991.1"/>
    </source>
</evidence>
<gene>
    <name evidence="1" type="ORF">JQN70_01160</name>
</gene>
<accession>A0ABS2CGK2</accession>
<keyword evidence="2" id="KW-1185">Reference proteome</keyword>
<dbReference type="Proteomes" id="UP001430172">
    <property type="component" value="Unassembled WGS sequence"/>
</dbReference>
<comment type="caution">
    <text evidence="1">The sequence shown here is derived from an EMBL/GenBank/DDBJ whole genome shotgun (WGS) entry which is preliminary data.</text>
</comment>
<organism evidence="1 2">
    <name type="scientific">Phycicoccus sonneratiae</name>
    <dbReference type="NCBI Taxonomy" id="2807628"/>
    <lineage>
        <taxon>Bacteria</taxon>
        <taxon>Bacillati</taxon>
        <taxon>Actinomycetota</taxon>
        <taxon>Actinomycetes</taxon>
        <taxon>Micrococcales</taxon>
        <taxon>Intrasporangiaceae</taxon>
        <taxon>Phycicoccus</taxon>
    </lineage>
</organism>
<evidence type="ECO:0008006" key="3">
    <source>
        <dbReference type="Google" id="ProtNLM"/>
    </source>
</evidence>